<accession>A0A7Y1M7B7</accession>
<comment type="caution">
    <text evidence="10">The sequence shown here is derived from an EMBL/GenBank/DDBJ whole genome shotgun (WGS) entry which is preliminary data.</text>
</comment>
<evidence type="ECO:0000256" key="1">
    <source>
        <dbReference type="ARBA" id="ARBA00005446"/>
    </source>
</evidence>
<gene>
    <name evidence="10" type="ORF">HBO13_28265</name>
</gene>
<evidence type="ECO:0000313" key="10">
    <source>
        <dbReference type="EMBL" id="NNA76535.1"/>
    </source>
</evidence>
<keyword evidence="10" id="KW-0347">Helicase</keyword>
<evidence type="ECO:0000256" key="3">
    <source>
        <dbReference type="ARBA" id="ARBA00022840"/>
    </source>
</evidence>
<dbReference type="SMART" id="SM00490">
    <property type="entry name" value="HELICc"/>
    <property type="match status" value="1"/>
</dbReference>
<dbReference type="InterPro" id="IPR001650">
    <property type="entry name" value="Helicase_C-like"/>
</dbReference>
<comment type="catalytic activity">
    <reaction evidence="6">
        <text>Couples ATP hydrolysis with the unwinding of duplex DNA by translocating in the 3'-5' direction.</text>
        <dbReference type="EC" id="5.6.2.4"/>
    </reaction>
</comment>
<dbReference type="InterPro" id="IPR011545">
    <property type="entry name" value="DEAD/DEAH_box_helicase_dom"/>
</dbReference>
<dbReference type="PROSITE" id="PS51194">
    <property type="entry name" value="HELICASE_CTER"/>
    <property type="match status" value="1"/>
</dbReference>
<sequence length="834" mass="93274">MNDAAAFHRLFRLLAGQCDGDSWSVVEIPAIDRLRQALIAPPHQVSNTDLAVLLRQALIFESMRRNWAPLAECDVLGDRWVGFQDWSTFGLKAISISGGWRVSPQPWQPDWVEVDGTNSIEARASGETVCRHFESASVPADPFLSKLNRKAYRSTAQRNAVRAALRAPIGSTLVIMLATGEGKSLISHAVAVAGYGSYPGQSSDDGVTLVVVPTVTLALDQEAGALDAGFKGPLAYRSGEQANNRQIIERIEAGSQSLCYASPEAVCGALREPLKAAARAGYLKAIVIDEAHLVDAWGTGFRTEFQLLGGLRRELIQLSPEYRQPRTLLLSATLTEASLTTLRTLFGTPGEFTEIAGASLRPEPEYWSSSATNETERVERVIEALYHAPRPAILYVTRVSDAENWFQRIYGLGFRRISLVTGKTSLVERDATLLKWRAGDIDLVIATSAFGLGIDYPHVRSIIHACIPESLDRFYQEVGRGGRDGRACMSLLIPAHDDWSVAKRISDVTVIGIDRGLQRWLAMFEQAEHIPNSRVFRVRLSTSPGFTDDDIDMVGERSADWNARTLTLMERAGLIRQCGIEHRMGNNEPWQKIEILDHDHLHYEVWQRRVGPLRQAIAEANSSSLYLMRQYILRQECITRLLIQLYGDDRVGAVCTSCSQCRAMPASRISLVGIARTFPWQHPLPPSDLVLALMDGSSRLIVFYDSFRRDSRWFRRLGEVFEVLGQNGVINLTLLANQDEFDKEVTERLSADPWFVAKVDRLLPGRLPPGPEVILSTERPPLTRANLSKRDINKARIFILPLDTESPDRPGIRLSQCFDGRMFFFDEFHQRLMR</sequence>
<proteinExistence type="inferred from homology"/>
<dbReference type="AlphaFoldDB" id="A0A7Y1M7B7"/>
<dbReference type="PROSITE" id="PS51192">
    <property type="entry name" value="HELICASE_ATP_BIND_1"/>
    <property type="match status" value="1"/>
</dbReference>
<dbReference type="PANTHER" id="PTHR13710:SF105">
    <property type="entry name" value="ATP-DEPENDENT DNA HELICASE Q1"/>
    <property type="match status" value="1"/>
</dbReference>
<dbReference type="InterPro" id="IPR027417">
    <property type="entry name" value="P-loop_NTPase"/>
</dbReference>
<dbReference type="EC" id="5.6.2.4" evidence="7"/>
<feature type="domain" description="Helicase ATP-binding" evidence="8">
    <location>
        <begin position="164"/>
        <end position="352"/>
    </location>
</feature>
<dbReference type="GO" id="GO:0005524">
    <property type="term" value="F:ATP binding"/>
    <property type="evidence" value="ECO:0007669"/>
    <property type="project" value="UniProtKB-KW"/>
</dbReference>
<dbReference type="NCBIfam" id="NF041063">
    <property type="entry name" value="DpdF"/>
    <property type="match status" value="1"/>
</dbReference>
<reference evidence="10 11" key="1">
    <citation type="journal article" date="2020" name="Front. Microbiol.">
        <title>Genetic Organization of the aprX-lipA2 Operon Affects the Proteolytic Potential of Pseudomonas Species in Milk.</title>
        <authorList>
            <person name="Maier C."/>
            <person name="Huptas C."/>
            <person name="von Neubeck M."/>
            <person name="Scherer S."/>
            <person name="Wenning M."/>
            <person name="Lucking G."/>
        </authorList>
    </citation>
    <scope>NUCLEOTIDE SEQUENCE [LARGE SCALE GENOMIC DNA]</scope>
    <source>
        <strain evidence="10 11">WS 5405</strain>
    </source>
</reference>
<dbReference type="SMART" id="SM00487">
    <property type="entry name" value="DEXDc"/>
    <property type="match status" value="1"/>
</dbReference>
<dbReference type="EMBL" id="JAAQYH010000018">
    <property type="protein sequence ID" value="NNA76535.1"/>
    <property type="molecule type" value="Genomic_DNA"/>
</dbReference>
<keyword evidence="4" id="KW-0238">DNA-binding</keyword>
<dbReference type="RefSeq" id="WP_169900438.1">
    <property type="nucleotide sequence ID" value="NZ_JAAQYH010000018.1"/>
</dbReference>
<dbReference type="PANTHER" id="PTHR13710">
    <property type="entry name" value="DNA HELICASE RECQ FAMILY MEMBER"/>
    <property type="match status" value="1"/>
</dbReference>
<evidence type="ECO:0000256" key="2">
    <source>
        <dbReference type="ARBA" id="ARBA00022741"/>
    </source>
</evidence>
<dbReference type="InterPro" id="IPR014001">
    <property type="entry name" value="Helicase_ATP-bd"/>
</dbReference>
<evidence type="ECO:0000256" key="4">
    <source>
        <dbReference type="ARBA" id="ARBA00023125"/>
    </source>
</evidence>
<feature type="domain" description="Helicase C-terminal" evidence="9">
    <location>
        <begin position="377"/>
        <end position="525"/>
    </location>
</feature>
<evidence type="ECO:0000259" key="8">
    <source>
        <dbReference type="PROSITE" id="PS51192"/>
    </source>
</evidence>
<name>A0A7Y1M7B7_9PSED</name>
<evidence type="ECO:0000313" key="11">
    <source>
        <dbReference type="Proteomes" id="UP000535954"/>
    </source>
</evidence>
<dbReference type="GO" id="GO:0005737">
    <property type="term" value="C:cytoplasm"/>
    <property type="evidence" value="ECO:0007669"/>
    <property type="project" value="TreeGrafter"/>
</dbReference>
<comment type="similarity">
    <text evidence="1">Belongs to the helicase family. RecQ subfamily.</text>
</comment>
<dbReference type="Gene3D" id="3.40.50.300">
    <property type="entry name" value="P-loop containing nucleotide triphosphate hydrolases"/>
    <property type="match status" value="2"/>
</dbReference>
<dbReference type="Pfam" id="PF00270">
    <property type="entry name" value="DEAD"/>
    <property type="match status" value="1"/>
</dbReference>
<evidence type="ECO:0000259" key="9">
    <source>
        <dbReference type="PROSITE" id="PS51194"/>
    </source>
</evidence>
<evidence type="ECO:0000256" key="7">
    <source>
        <dbReference type="ARBA" id="ARBA00034808"/>
    </source>
</evidence>
<dbReference type="GO" id="GO:0005694">
    <property type="term" value="C:chromosome"/>
    <property type="evidence" value="ECO:0007669"/>
    <property type="project" value="TreeGrafter"/>
</dbReference>
<dbReference type="Proteomes" id="UP000535954">
    <property type="component" value="Unassembled WGS sequence"/>
</dbReference>
<keyword evidence="3" id="KW-0067">ATP-binding</keyword>
<evidence type="ECO:0000256" key="5">
    <source>
        <dbReference type="ARBA" id="ARBA00023235"/>
    </source>
</evidence>
<keyword evidence="10" id="KW-0378">Hydrolase</keyword>
<dbReference type="GO" id="GO:0003677">
    <property type="term" value="F:DNA binding"/>
    <property type="evidence" value="ECO:0007669"/>
    <property type="project" value="UniProtKB-KW"/>
</dbReference>
<dbReference type="GO" id="GO:0043138">
    <property type="term" value="F:3'-5' DNA helicase activity"/>
    <property type="evidence" value="ECO:0007669"/>
    <property type="project" value="UniProtKB-EC"/>
</dbReference>
<protein>
    <recommendedName>
        <fullName evidence="7">DNA 3'-5' helicase</fullName>
        <ecNumber evidence="7">5.6.2.4</ecNumber>
    </recommendedName>
</protein>
<dbReference type="SUPFAM" id="SSF52540">
    <property type="entry name" value="P-loop containing nucleoside triphosphate hydrolases"/>
    <property type="match status" value="1"/>
</dbReference>
<organism evidence="10 11">
    <name type="scientific">Pseudomonas lactis</name>
    <dbReference type="NCBI Taxonomy" id="1615674"/>
    <lineage>
        <taxon>Bacteria</taxon>
        <taxon>Pseudomonadati</taxon>
        <taxon>Pseudomonadota</taxon>
        <taxon>Gammaproteobacteria</taxon>
        <taxon>Pseudomonadales</taxon>
        <taxon>Pseudomonadaceae</taxon>
        <taxon>Pseudomonas</taxon>
    </lineage>
</organism>
<keyword evidence="5" id="KW-0413">Isomerase</keyword>
<dbReference type="GO" id="GO:0000724">
    <property type="term" value="P:double-strand break repair via homologous recombination"/>
    <property type="evidence" value="ECO:0007669"/>
    <property type="project" value="TreeGrafter"/>
</dbReference>
<evidence type="ECO:0000256" key="6">
    <source>
        <dbReference type="ARBA" id="ARBA00034617"/>
    </source>
</evidence>
<dbReference type="Pfam" id="PF00271">
    <property type="entry name" value="Helicase_C"/>
    <property type="match status" value="1"/>
</dbReference>
<keyword evidence="2" id="KW-0547">Nucleotide-binding</keyword>
<dbReference type="GO" id="GO:0009378">
    <property type="term" value="F:four-way junction helicase activity"/>
    <property type="evidence" value="ECO:0007669"/>
    <property type="project" value="TreeGrafter"/>
</dbReference>